<feature type="domain" description="VWFA" evidence="1">
    <location>
        <begin position="8"/>
        <end position="201"/>
    </location>
</feature>
<organism evidence="2 3">
    <name type="scientific">Corynebacterium mendelii</name>
    <dbReference type="NCBI Taxonomy" id="2765362"/>
    <lineage>
        <taxon>Bacteria</taxon>
        <taxon>Bacillati</taxon>
        <taxon>Actinomycetota</taxon>
        <taxon>Actinomycetes</taxon>
        <taxon>Mycobacteriales</taxon>
        <taxon>Corynebacteriaceae</taxon>
        <taxon>Corynebacterium</taxon>
    </lineage>
</organism>
<evidence type="ECO:0000313" key="3">
    <source>
        <dbReference type="Proteomes" id="UP000664332"/>
    </source>
</evidence>
<evidence type="ECO:0000259" key="1">
    <source>
        <dbReference type="PROSITE" id="PS50234"/>
    </source>
</evidence>
<proteinExistence type="predicted"/>
<dbReference type="PROSITE" id="PS50234">
    <property type="entry name" value="VWFA"/>
    <property type="match status" value="1"/>
</dbReference>
<keyword evidence="3" id="KW-1185">Reference proteome</keyword>
<dbReference type="Proteomes" id="UP000664332">
    <property type="component" value="Unassembled WGS sequence"/>
</dbReference>
<dbReference type="Pfam" id="PF13519">
    <property type="entry name" value="VWA_2"/>
    <property type="match status" value="1"/>
</dbReference>
<sequence length="242" mass="26248">MSNDPKLLCMLVLDVSESMGWGEKGKQPIDLLNNGFAKFCGNMSGDPNLTDLVEVGVVTFSTRATLVHKLQPVAGIQHKPLQAKGITNFSAGIRAALEEVARRKKELNDHGRAVRGQWIVIVSDGGPTDGEGNIDALCPLANEAVELAVGNEKKSGGRIYPVAVGKKADREYLARLSVRNKVTDITQFDFGALFDQLLYTITQTTVYNHNAPEMLQPETRIIGQRGGYVPLAGFTQVSRGAR</sequence>
<protein>
    <submittedName>
        <fullName evidence="2">VWA domain-containing protein</fullName>
    </submittedName>
</protein>
<dbReference type="EMBL" id="JAFLEQ010000016">
    <property type="protein sequence ID" value="MBN9644979.1"/>
    <property type="molecule type" value="Genomic_DNA"/>
</dbReference>
<dbReference type="RefSeq" id="WP_207279428.1">
    <property type="nucleotide sequence ID" value="NZ_JAFLEQ010000016.1"/>
</dbReference>
<dbReference type="SMART" id="SM00327">
    <property type="entry name" value="VWA"/>
    <property type="match status" value="1"/>
</dbReference>
<name>A0A939E108_9CORY</name>
<dbReference type="AlphaFoldDB" id="A0A939E108"/>
<reference evidence="2" key="1">
    <citation type="submission" date="2021-03" db="EMBL/GenBank/DDBJ databases">
        <authorList>
            <person name="Sun Q."/>
        </authorList>
    </citation>
    <scope>NUCLEOTIDE SEQUENCE</scope>
    <source>
        <strain evidence="2">CCM 8862</strain>
    </source>
</reference>
<evidence type="ECO:0000313" key="2">
    <source>
        <dbReference type="EMBL" id="MBN9644979.1"/>
    </source>
</evidence>
<dbReference type="InterPro" id="IPR002035">
    <property type="entry name" value="VWF_A"/>
</dbReference>
<dbReference type="Gene3D" id="3.40.50.410">
    <property type="entry name" value="von Willebrand factor, type A domain"/>
    <property type="match status" value="1"/>
</dbReference>
<gene>
    <name evidence="2" type="ORF">JZY06_10205</name>
</gene>
<dbReference type="InterPro" id="IPR036465">
    <property type="entry name" value="vWFA_dom_sf"/>
</dbReference>
<dbReference type="SUPFAM" id="SSF53300">
    <property type="entry name" value="vWA-like"/>
    <property type="match status" value="1"/>
</dbReference>
<comment type="caution">
    <text evidence="2">The sequence shown here is derived from an EMBL/GenBank/DDBJ whole genome shotgun (WGS) entry which is preliminary data.</text>
</comment>
<accession>A0A939E108</accession>